<evidence type="ECO:0000256" key="1">
    <source>
        <dbReference type="ARBA" id="ARBA00006295"/>
    </source>
</evidence>
<dbReference type="CDD" id="cd16393">
    <property type="entry name" value="SPO0J_N"/>
    <property type="match status" value="1"/>
</dbReference>
<dbReference type="Gene3D" id="1.10.10.2830">
    <property type="match status" value="1"/>
</dbReference>
<keyword evidence="3" id="KW-0238">DNA-binding</keyword>
<dbReference type="InterPro" id="IPR050336">
    <property type="entry name" value="Chromosome_partition/occlusion"/>
</dbReference>
<dbReference type="InterPro" id="IPR057240">
    <property type="entry name" value="ParB_dimer_C"/>
</dbReference>
<keyword evidence="2" id="KW-0159">Chromosome partition</keyword>
<comment type="caution">
    <text evidence="5">The sequence shown here is derived from an EMBL/GenBank/DDBJ whole genome shotgun (WGS) entry which is preliminary data.</text>
</comment>
<organism evidence="5 6">
    <name type="scientific">Tectimicrobiota bacterium</name>
    <dbReference type="NCBI Taxonomy" id="2528274"/>
    <lineage>
        <taxon>Bacteria</taxon>
        <taxon>Pseudomonadati</taxon>
        <taxon>Nitrospinota/Tectimicrobiota group</taxon>
        <taxon>Candidatus Tectimicrobiota</taxon>
    </lineage>
</organism>
<feature type="domain" description="ParB-like N-terminal" evidence="4">
    <location>
        <begin position="43"/>
        <end position="133"/>
    </location>
</feature>
<dbReference type="FunFam" id="1.10.10.2830:FF:000001">
    <property type="entry name" value="Chromosome partitioning protein ParB"/>
    <property type="match status" value="1"/>
</dbReference>
<evidence type="ECO:0000259" key="4">
    <source>
        <dbReference type="SMART" id="SM00470"/>
    </source>
</evidence>
<dbReference type="GO" id="GO:0005694">
    <property type="term" value="C:chromosome"/>
    <property type="evidence" value="ECO:0007669"/>
    <property type="project" value="TreeGrafter"/>
</dbReference>
<evidence type="ECO:0000256" key="2">
    <source>
        <dbReference type="ARBA" id="ARBA00022829"/>
    </source>
</evidence>
<evidence type="ECO:0000313" key="6">
    <source>
        <dbReference type="Proteomes" id="UP000782312"/>
    </source>
</evidence>
<proteinExistence type="inferred from homology"/>
<dbReference type="AlphaFoldDB" id="A0A932HY55"/>
<dbReference type="SUPFAM" id="SSF109709">
    <property type="entry name" value="KorB DNA-binding domain-like"/>
    <property type="match status" value="1"/>
</dbReference>
<reference evidence="5" key="1">
    <citation type="submission" date="2020-07" db="EMBL/GenBank/DDBJ databases">
        <title>Huge and variable diversity of episymbiotic CPR bacteria and DPANN archaea in groundwater ecosystems.</title>
        <authorList>
            <person name="He C.Y."/>
            <person name="Keren R."/>
            <person name="Whittaker M."/>
            <person name="Farag I.F."/>
            <person name="Doudna J."/>
            <person name="Cate J.H.D."/>
            <person name="Banfield J.F."/>
        </authorList>
    </citation>
    <scope>NUCLEOTIDE SEQUENCE</scope>
    <source>
        <strain evidence="5">NC_groundwater_763_Ag_S-0.2um_68_21</strain>
    </source>
</reference>
<dbReference type="PANTHER" id="PTHR33375">
    <property type="entry name" value="CHROMOSOME-PARTITIONING PROTEIN PARB-RELATED"/>
    <property type="match status" value="1"/>
</dbReference>
<dbReference type="Pfam" id="PF02195">
    <property type="entry name" value="ParB_N"/>
    <property type="match status" value="1"/>
</dbReference>
<dbReference type="Gene3D" id="3.90.1530.30">
    <property type="match status" value="1"/>
</dbReference>
<dbReference type="SMART" id="SM00470">
    <property type="entry name" value="ParB"/>
    <property type="match status" value="1"/>
</dbReference>
<gene>
    <name evidence="5" type="ORF">HYZ11_09150</name>
</gene>
<evidence type="ECO:0000313" key="5">
    <source>
        <dbReference type="EMBL" id="MBI3127756.1"/>
    </source>
</evidence>
<dbReference type="InterPro" id="IPR003115">
    <property type="entry name" value="ParB_N"/>
</dbReference>
<comment type="similarity">
    <text evidence="1">Belongs to the ParB family.</text>
</comment>
<dbReference type="GO" id="GO:0003677">
    <property type="term" value="F:DNA binding"/>
    <property type="evidence" value="ECO:0007669"/>
    <property type="project" value="UniProtKB-KW"/>
</dbReference>
<dbReference type="InterPro" id="IPR036086">
    <property type="entry name" value="ParB/Sulfiredoxin_sf"/>
</dbReference>
<dbReference type="EMBL" id="JACPUR010000019">
    <property type="protein sequence ID" value="MBI3127756.1"/>
    <property type="molecule type" value="Genomic_DNA"/>
</dbReference>
<accession>A0A932HY55</accession>
<dbReference type="FunFam" id="3.90.1530.30:FF:000001">
    <property type="entry name" value="Chromosome partitioning protein ParB"/>
    <property type="match status" value="1"/>
</dbReference>
<sequence>MALARKKALGRGLDALLAEESAAPAAAEEAPVPASEPGEGKLFAISPDRLRPGVHQPRTDFDEEDLAELAESVRAHGILQPILVRRLPNGDFEIVAGERRWRAARLAGLAEVPVLAIEAAGGRALEIAIIENVQRSDLNPMEEASAFQSMVERLGLTQEEVAARVGKERSTVANYIRLLRLPAAVQEIVAAGDLSMGHARALLSLRTEEEMTAFARAAARSGLSVRQLEGRIRKLLAGPPAARAQYERPPADEGPDGPQAVFIRDIAARLRASLGTKVTIQGDEKRGRILIEYYSSEVLEGLADRLS</sequence>
<dbReference type="Proteomes" id="UP000782312">
    <property type="component" value="Unassembled WGS sequence"/>
</dbReference>
<dbReference type="NCBIfam" id="TIGR00180">
    <property type="entry name" value="parB_part"/>
    <property type="match status" value="1"/>
</dbReference>
<dbReference type="Pfam" id="PF17762">
    <property type="entry name" value="HTH_ParB"/>
    <property type="match status" value="1"/>
</dbReference>
<dbReference type="InterPro" id="IPR004437">
    <property type="entry name" value="ParB/RepB/Spo0J"/>
</dbReference>
<dbReference type="Pfam" id="PF23552">
    <property type="entry name" value="ParB_C"/>
    <property type="match status" value="1"/>
</dbReference>
<dbReference type="GO" id="GO:0007059">
    <property type="term" value="P:chromosome segregation"/>
    <property type="evidence" value="ECO:0007669"/>
    <property type="project" value="UniProtKB-KW"/>
</dbReference>
<dbReference type="SUPFAM" id="SSF110849">
    <property type="entry name" value="ParB/Sulfiredoxin"/>
    <property type="match status" value="1"/>
</dbReference>
<dbReference type="InterPro" id="IPR041468">
    <property type="entry name" value="HTH_ParB/Spo0J"/>
</dbReference>
<dbReference type="PANTHER" id="PTHR33375:SF1">
    <property type="entry name" value="CHROMOSOME-PARTITIONING PROTEIN PARB-RELATED"/>
    <property type="match status" value="1"/>
</dbReference>
<protein>
    <submittedName>
        <fullName evidence="5">ParB/RepB/Spo0J family partition protein</fullName>
    </submittedName>
</protein>
<name>A0A932HY55_UNCTE</name>
<evidence type="ECO:0000256" key="3">
    <source>
        <dbReference type="ARBA" id="ARBA00023125"/>
    </source>
</evidence>